<dbReference type="InterPro" id="IPR023051">
    <property type="entry name" value="Kup"/>
</dbReference>
<dbReference type="OrthoDB" id="9805577at2"/>
<feature type="transmembrane region" description="Helical" evidence="13">
    <location>
        <begin position="380"/>
        <end position="400"/>
    </location>
</feature>
<dbReference type="InterPro" id="IPR053951">
    <property type="entry name" value="K_trans_N"/>
</dbReference>
<feature type="transmembrane region" description="Helical" evidence="13">
    <location>
        <begin position="112"/>
        <end position="133"/>
    </location>
</feature>
<keyword evidence="17" id="KW-1185">Reference proteome</keyword>
<feature type="transmembrane region" description="Helical" evidence="13">
    <location>
        <begin position="301"/>
        <end position="325"/>
    </location>
</feature>
<reference evidence="17" key="1">
    <citation type="submission" date="2018-05" db="EMBL/GenBank/DDBJ databases">
        <authorList>
            <person name="Li X."/>
        </authorList>
    </citation>
    <scope>NUCLEOTIDE SEQUENCE [LARGE SCALE GENOMIC DNA]</scope>
    <source>
        <strain evidence="17">LX32</strain>
    </source>
</reference>
<evidence type="ECO:0000256" key="2">
    <source>
        <dbReference type="ARBA" id="ARBA00007019"/>
    </source>
</evidence>
<keyword evidence="4 13" id="KW-1003">Cell membrane</keyword>
<dbReference type="Pfam" id="PF02705">
    <property type="entry name" value="K_trans"/>
    <property type="match status" value="1"/>
</dbReference>
<evidence type="ECO:0000313" key="17">
    <source>
        <dbReference type="Proteomes" id="UP000249254"/>
    </source>
</evidence>
<feature type="transmembrane region" description="Helical" evidence="13">
    <location>
        <begin position="259"/>
        <end position="281"/>
    </location>
</feature>
<gene>
    <name evidence="16" type="primary">trkD</name>
    <name evidence="13" type="synonym">kup</name>
    <name evidence="16" type="ORF">DJ017_16555</name>
</gene>
<feature type="transmembrane region" description="Helical" evidence="13">
    <location>
        <begin position="226"/>
        <end position="247"/>
    </location>
</feature>
<evidence type="ECO:0000256" key="7">
    <source>
        <dbReference type="ARBA" id="ARBA00022692"/>
    </source>
</evidence>
<feature type="transmembrane region" description="Helical" evidence="13">
    <location>
        <begin position="356"/>
        <end position="374"/>
    </location>
</feature>
<keyword evidence="8 13" id="KW-0769">Symport</keyword>
<dbReference type="PANTHER" id="PTHR30540">
    <property type="entry name" value="OSMOTIC STRESS POTASSIUM TRANSPORTER"/>
    <property type="match status" value="1"/>
</dbReference>
<feature type="transmembrane region" description="Helical" evidence="13">
    <location>
        <begin position="437"/>
        <end position="454"/>
    </location>
</feature>
<keyword evidence="7 13" id="KW-0812">Transmembrane</keyword>
<evidence type="ECO:0000259" key="15">
    <source>
        <dbReference type="Pfam" id="PF22776"/>
    </source>
</evidence>
<name>A0A328AQI5_9CAUL</name>
<dbReference type="AlphaFoldDB" id="A0A328AQI5"/>
<dbReference type="GO" id="GO:0005886">
    <property type="term" value="C:plasma membrane"/>
    <property type="evidence" value="ECO:0007669"/>
    <property type="project" value="UniProtKB-SubCell"/>
</dbReference>
<dbReference type="InterPro" id="IPR053952">
    <property type="entry name" value="K_trans_C"/>
</dbReference>
<comment type="caution">
    <text evidence="16">The sequence shown here is derived from an EMBL/GenBank/DDBJ whole genome shotgun (WGS) entry which is preliminary data.</text>
</comment>
<organism evidence="16 17">
    <name type="scientific">Phenylobacterium soli</name>
    <dbReference type="NCBI Taxonomy" id="2170551"/>
    <lineage>
        <taxon>Bacteria</taxon>
        <taxon>Pseudomonadati</taxon>
        <taxon>Pseudomonadota</taxon>
        <taxon>Alphaproteobacteria</taxon>
        <taxon>Caulobacterales</taxon>
        <taxon>Caulobacteraceae</taxon>
        <taxon>Phenylobacterium</taxon>
    </lineage>
</organism>
<evidence type="ECO:0000256" key="4">
    <source>
        <dbReference type="ARBA" id="ARBA00022475"/>
    </source>
</evidence>
<evidence type="ECO:0000256" key="6">
    <source>
        <dbReference type="ARBA" id="ARBA00022538"/>
    </source>
</evidence>
<feature type="transmembrane region" description="Helical" evidence="13">
    <location>
        <begin position="412"/>
        <end position="431"/>
    </location>
</feature>
<comment type="function">
    <text evidence="13">Transport of potassium into the cell. Likely operates as a K(+):H(+) symporter.</text>
</comment>
<feature type="domain" description="K+ potassium transporter C-terminal" evidence="15">
    <location>
        <begin position="488"/>
        <end position="634"/>
    </location>
</feature>
<sequence length="635" mass="68080">MSASLAETGREPSKSLKSLAILAIASAGVVYGDIGTSPLYAFKQSIGHLRHADGSIAAADIVGVVSLMFWTLMVICTVKYVLVLLRFDNKGEGGTLSLTALVQKAGGSGLKAITAIGMLGAGLFFGDAILTPAISVLSAVEGLKVIDSLNGRIDAFVVPIALVILVALFMFQRRGTGGVGRWFGPICIVWFAVIACLGLASIAHAPRILQALDPLEGLAIFERHPRLSPAVLGSVFLTVTGAEALYADMGHFGRKPIQITWLALVFPCLTLNYLGQGALVLSDNAAAASPFFLMAPDWFQLPLVFLATAATVIASQAVISGAFSLTQQAVQLGLLPRMTLTPTSEEHEGQIYVPQINWILMTGVAALVLGFGSSDALADAYGISVVGAMITSSILAVVAVRRIKHRPLWQAVIAFSPFLLVEGAFLAANLLKVMHGGYVPLAIAFGLILVMWTWTRGLERLARAEQSDLSMADVIAMLASRPPMRARGTAVFLTQDPEIAPASLLHNLKHNQVLHEQVVLLTVKIQRRPRTPEAERVEARELGPGFKAVTLNFGYMERPNVAQGLALARAKGVKFDIMRTSFFVSRRTLLARPHAGLPHLQDLLFIFLMRNAQRAADFFQIPPSRVVELGAQVAF</sequence>
<comment type="catalytic activity">
    <reaction evidence="13">
        <text>K(+)(in) + H(+)(in) = K(+)(out) + H(+)(out)</text>
        <dbReference type="Rhea" id="RHEA:28490"/>
        <dbReference type="ChEBI" id="CHEBI:15378"/>
        <dbReference type="ChEBI" id="CHEBI:29103"/>
    </reaction>
</comment>
<evidence type="ECO:0000259" key="14">
    <source>
        <dbReference type="Pfam" id="PF02705"/>
    </source>
</evidence>
<feature type="transmembrane region" description="Helical" evidence="13">
    <location>
        <begin position="183"/>
        <end position="206"/>
    </location>
</feature>
<evidence type="ECO:0000256" key="10">
    <source>
        <dbReference type="ARBA" id="ARBA00022989"/>
    </source>
</evidence>
<evidence type="ECO:0000313" key="16">
    <source>
        <dbReference type="EMBL" id="RAK56006.1"/>
    </source>
</evidence>
<feature type="domain" description="K+ potassium transporter integral membrane" evidence="14">
    <location>
        <begin position="23"/>
        <end position="470"/>
    </location>
</feature>
<keyword evidence="5" id="KW-0997">Cell inner membrane</keyword>
<protein>
    <recommendedName>
        <fullName evidence="13">Probable potassium transport system protein Kup</fullName>
    </recommendedName>
</protein>
<feature type="transmembrane region" description="Helical" evidence="13">
    <location>
        <begin position="153"/>
        <end position="171"/>
    </location>
</feature>
<dbReference type="GO" id="GO:0015079">
    <property type="term" value="F:potassium ion transmembrane transporter activity"/>
    <property type="evidence" value="ECO:0007669"/>
    <property type="project" value="UniProtKB-UniRule"/>
</dbReference>
<comment type="subcellular location">
    <subcellularLocation>
        <location evidence="13">Cell membrane</location>
        <topology evidence="13">Multi-pass membrane protein</topology>
    </subcellularLocation>
    <subcellularLocation>
        <location evidence="1">Membrane</location>
        <topology evidence="1">Multi-pass membrane protein</topology>
    </subcellularLocation>
</comment>
<feature type="transmembrane region" description="Helical" evidence="13">
    <location>
        <begin position="56"/>
        <end position="82"/>
    </location>
</feature>
<accession>A0A328AQI5</accession>
<proteinExistence type="inferred from homology"/>
<dbReference type="Proteomes" id="UP000249254">
    <property type="component" value="Unassembled WGS sequence"/>
</dbReference>
<keyword evidence="12 13" id="KW-0472">Membrane</keyword>
<dbReference type="HAMAP" id="MF_01522">
    <property type="entry name" value="Kup"/>
    <property type="match status" value="1"/>
</dbReference>
<keyword evidence="3 13" id="KW-0813">Transport</keyword>
<evidence type="ECO:0000256" key="9">
    <source>
        <dbReference type="ARBA" id="ARBA00022958"/>
    </source>
</evidence>
<keyword evidence="11 13" id="KW-0406">Ion transport</keyword>
<evidence type="ECO:0000256" key="8">
    <source>
        <dbReference type="ARBA" id="ARBA00022847"/>
    </source>
</evidence>
<evidence type="ECO:0000256" key="3">
    <source>
        <dbReference type="ARBA" id="ARBA00022448"/>
    </source>
</evidence>
<dbReference type="GO" id="GO:0015293">
    <property type="term" value="F:symporter activity"/>
    <property type="evidence" value="ECO:0007669"/>
    <property type="project" value="UniProtKB-UniRule"/>
</dbReference>
<evidence type="ECO:0000256" key="11">
    <source>
        <dbReference type="ARBA" id="ARBA00023065"/>
    </source>
</evidence>
<evidence type="ECO:0000256" key="5">
    <source>
        <dbReference type="ARBA" id="ARBA00022519"/>
    </source>
</evidence>
<dbReference type="PANTHER" id="PTHR30540:SF79">
    <property type="entry name" value="LOW AFFINITY POTASSIUM TRANSPORT SYSTEM PROTEIN KUP"/>
    <property type="match status" value="1"/>
</dbReference>
<evidence type="ECO:0000256" key="1">
    <source>
        <dbReference type="ARBA" id="ARBA00004141"/>
    </source>
</evidence>
<dbReference type="Pfam" id="PF22776">
    <property type="entry name" value="K_trans_C"/>
    <property type="match status" value="1"/>
</dbReference>
<dbReference type="EMBL" id="QFYQ01000001">
    <property type="protein sequence ID" value="RAK56006.1"/>
    <property type="molecule type" value="Genomic_DNA"/>
</dbReference>
<evidence type="ECO:0000256" key="12">
    <source>
        <dbReference type="ARBA" id="ARBA00023136"/>
    </source>
</evidence>
<keyword evidence="6 13" id="KW-0633">Potassium transport</keyword>
<keyword evidence="10 13" id="KW-1133">Transmembrane helix</keyword>
<dbReference type="InterPro" id="IPR003855">
    <property type="entry name" value="K+_transporter"/>
</dbReference>
<keyword evidence="9 13" id="KW-0630">Potassium</keyword>
<evidence type="ECO:0000256" key="13">
    <source>
        <dbReference type="HAMAP-Rule" id="MF_01522"/>
    </source>
</evidence>
<dbReference type="RefSeq" id="WP_111529754.1">
    <property type="nucleotide sequence ID" value="NZ_JBHRSG010000003.1"/>
</dbReference>
<comment type="similarity">
    <text evidence="2 13">Belongs to the HAK/KUP transporter (TC 2.A.72) family.</text>
</comment>